<dbReference type="AlphaFoldDB" id="A0A834THQ0"/>
<organism evidence="1 2">
    <name type="scientific">Senna tora</name>
    <dbReference type="NCBI Taxonomy" id="362788"/>
    <lineage>
        <taxon>Eukaryota</taxon>
        <taxon>Viridiplantae</taxon>
        <taxon>Streptophyta</taxon>
        <taxon>Embryophyta</taxon>
        <taxon>Tracheophyta</taxon>
        <taxon>Spermatophyta</taxon>
        <taxon>Magnoliopsida</taxon>
        <taxon>eudicotyledons</taxon>
        <taxon>Gunneridae</taxon>
        <taxon>Pentapetalae</taxon>
        <taxon>rosids</taxon>
        <taxon>fabids</taxon>
        <taxon>Fabales</taxon>
        <taxon>Fabaceae</taxon>
        <taxon>Caesalpinioideae</taxon>
        <taxon>Cassia clade</taxon>
        <taxon>Senna</taxon>
    </lineage>
</organism>
<evidence type="ECO:0000313" key="2">
    <source>
        <dbReference type="Proteomes" id="UP000634136"/>
    </source>
</evidence>
<evidence type="ECO:0000313" key="1">
    <source>
        <dbReference type="EMBL" id="KAF7822308.1"/>
    </source>
</evidence>
<keyword evidence="2" id="KW-1185">Reference proteome</keyword>
<dbReference type="Proteomes" id="UP000634136">
    <property type="component" value="Unassembled WGS sequence"/>
</dbReference>
<name>A0A834THQ0_9FABA</name>
<proteinExistence type="predicted"/>
<dbReference type="EMBL" id="JAAIUW010000008">
    <property type="protein sequence ID" value="KAF7822308.1"/>
    <property type="molecule type" value="Genomic_DNA"/>
</dbReference>
<comment type="caution">
    <text evidence="1">The sequence shown here is derived from an EMBL/GenBank/DDBJ whole genome shotgun (WGS) entry which is preliminary data.</text>
</comment>
<reference evidence="1" key="1">
    <citation type="submission" date="2020-09" db="EMBL/GenBank/DDBJ databases">
        <title>Genome-Enabled Discovery of Anthraquinone Biosynthesis in Senna tora.</title>
        <authorList>
            <person name="Kang S.-H."/>
            <person name="Pandey R.P."/>
            <person name="Lee C.-M."/>
            <person name="Sim J.-S."/>
            <person name="Jeong J.-T."/>
            <person name="Choi B.-S."/>
            <person name="Jung M."/>
            <person name="Ginzburg D."/>
            <person name="Zhao K."/>
            <person name="Won S.Y."/>
            <person name="Oh T.-J."/>
            <person name="Yu Y."/>
            <person name="Kim N.-H."/>
            <person name="Lee O.R."/>
            <person name="Lee T.-H."/>
            <person name="Bashyal P."/>
            <person name="Kim T.-S."/>
            <person name="Lee W.-H."/>
            <person name="Kawkins C."/>
            <person name="Kim C.-K."/>
            <person name="Kim J.S."/>
            <person name="Ahn B.O."/>
            <person name="Rhee S.Y."/>
            <person name="Sohng J.K."/>
        </authorList>
    </citation>
    <scope>NUCLEOTIDE SEQUENCE</scope>
    <source>
        <tissue evidence="1">Leaf</tissue>
    </source>
</reference>
<sequence>MAMETGASIGGGFGGAMPGYVFLLNEIC</sequence>
<accession>A0A834THQ0</accession>
<gene>
    <name evidence="1" type="ORF">G2W53_027763</name>
</gene>
<protein>
    <submittedName>
        <fullName evidence="1">Uncharacterized protein</fullName>
    </submittedName>
</protein>